<dbReference type="NCBIfam" id="NF003969">
    <property type="entry name" value="PRK05463.1"/>
    <property type="match status" value="1"/>
</dbReference>
<keyword evidence="2 3" id="KW-0456">Lyase</keyword>
<evidence type="ECO:0000313" key="5">
    <source>
        <dbReference type="Proteomes" id="UP000188169"/>
    </source>
</evidence>
<dbReference type="STRING" id="1945520.A1019T_01234"/>
<dbReference type="InterPro" id="IPR038021">
    <property type="entry name" value="Putative_hydro-lyase"/>
</dbReference>
<evidence type="ECO:0000313" key="4">
    <source>
        <dbReference type="EMBL" id="SJM37262.1"/>
    </source>
</evidence>
<gene>
    <name evidence="4" type="ORF">A1019T_01234</name>
</gene>
<dbReference type="Pfam" id="PF07286">
    <property type="entry name" value="D-Glu_cyclase"/>
    <property type="match status" value="1"/>
</dbReference>
<name>A0A1R4EFK8_9GAMM</name>
<dbReference type="EMBL" id="FUGD01000076">
    <property type="protein sequence ID" value="SJM37262.1"/>
    <property type="molecule type" value="Genomic_DNA"/>
</dbReference>
<dbReference type="PANTHER" id="PTHR32022:SF10">
    <property type="entry name" value="D-GLUTAMATE CYCLASE, MITOCHONDRIAL"/>
    <property type="match status" value="1"/>
</dbReference>
<keyword evidence="5" id="KW-1185">Reference proteome</keyword>
<dbReference type="PANTHER" id="PTHR32022">
    <property type="entry name" value="D-GLUTAMATE CYCLASE, MITOCHONDRIAL"/>
    <property type="match status" value="1"/>
</dbReference>
<dbReference type="InterPro" id="IPR016938">
    <property type="entry name" value="UPF0317"/>
</dbReference>
<dbReference type="FunFam" id="3.30.2040.10:FF:000001">
    <property type="entry name" value="D-glutamate cyclase, mitochondrial"/>
    <property type="match status" value="1"/>
</dbReference>
<evidence type="ECO:0000256" key="2">
    <source>
        <dbReference type="ARBA" id="ARBA00023239"/>
    </source>
</evidence>
<comment type="similarity">
    <text evidence="1 3">Belongs to the D-glutamate cyclase family.</text>
</comment>
<dbReference type="SUPFAM" id="SSF160920">
    <property type="entry name" value="PSTPO5379-like"/>
    <property type="match status" value="1"/>
</dbReference>
<dbReference type="EC" id="4.2.1.-" evidence="3"/>
<dbReference type="HAMAP" id="MF_01830">
    <property type="entry name" value="Hydro_lyase"/>
    <property type="match status" value="1"/>
</dbReference>
<accession>A0A1R4EFK8</accession>
<dbReference type="RefSeq" id="WP_077448656.1">
    <property type="nucleotide sequence ID" value="NZ_FUGD01000076.1"/>
</dbReference>
<reference evidence="5" key="1">
    <citation type="submission" date="2017-02" db="EMBL/GenBank/DDBJ databases">
        <authorList>
            <person name="Mornico D."/>
        </authorList>
    </citation>
    <scope>NUCLEOTIDE SEQUENCE [LARGE SCALE GENOMIC DNA]</scope>
</reference>
<dbReference type="Gene3D" id="3.40.1640.10">
    <property type="entry name" value="PSTPO5379-like"/>
    <property type="match status" value="1"/>
</dbReference>
<proteinExistence type="inferred from homology"/>
<dbReference type="GO" id="GO:0016829">
    <property type="term" value="F:lyase activity"/>
    <property type="evidence" value="ECO:0007669"/>
    <property type="project" value="UniProtKB-KW"/>
</dbReference>
<dbReference type="PIRSF" id="PIRSF029755">
    <property type="entry name" value="UCP029755"/>
    <property type="match status" value="1"/>
</dbReference>
<dbReference type="InterPro" id="IPR009906">
    <property type="entry name" value="D-Glu_cyclase"/>
</dbReference>
<protein>
    <recommendedName>
        <fullName evidence="3">Putative hydro-lyase A1019T_01234</fullName>
        <ecNumber evidence="3">4.2.1.-</ecNumber>
    </recommendedName>
</protein>
<sequence>MLNLADLSPNEARALIRAGNLDQPTSGMCKGHVQANLVIVSKSLAYDFLLFAQRNPKPCPILDVTDIGNPEPKFMAPGADLRYDLARYRIYKYGKLVDEVSNLEDYWQDDLVGFLLGCSFSFESALMNASIPIRHIEDNHNVPMYITNIDTVPAGAFSGKMVVSMRPIPYHQVTRAVQATSRFPQVHGAPVHIGDPSLIGITDINKPDFGDASRIEKDEVPVFWACGVTPQNIAITSKPELMITHAPGYMFICDPKDEDLAVL</sequence>
<dbReference type="OrthoDB" id="149585at2"/>
<dbReference type="AlphaFoldDB" id="A0A1R4EFK8"/>
<organism evidence="4 5">
    <name type="scientific">Psychrobacter pasteurii</name>
    <dbReference type="NCBI Taxonomy" id="1945520"/>
    <lineage>
        <taxon>Bacteria</taxon>
        <taxon>Pseudomonadati</taxon>
        <taxon>Pseudomonadota</taxon>
        <taxon>Gammaproteobacteria</taxon>
        <taxon>Moraxellales</taxon>
        <taxon>Moraxellaceae</taxon>
        <taxon>Psychrobacter</taxon>
    </lineage>
</organism>
<evidence type="ECO:0000256" key="1">
    <source>
        <dbReference type="ARBA" id="ARBA00007896"/>
    </source>
</evidence>
<dbReference type="Gene3D" id="3.30.2040.10">
    <property type="entry name" value="PSTPO5379-like domain"/>
    <property type="match status" value="1"/>
</dbReference>
<evidence type="ECO:0000256" key="3">
    <source>
        <dbReference type="HAMAP-Rule" id="MF_01830"/>
    </source>
</evidence>
<dbReference type="Proteomes" id="UP000188169">
    <property type="component" value="Unassembled WGS sequence"/>
</dbReference>